<evidence type="ECO:0000259" key="9">
    <source>
        <dbReference type="Pfam" id="PF04316"/>
    </source>
</evidence>
<dbReference type="Pfam" id="PF04316">
    <property type="entry name" value="FlgM"/>
    <property type="match status" value="1"/>
</dbReference>
<dbReference type="NCBIfam" id="TIGR03824">
    <property type="entry name" value="FlgM_jcvi"/>
    <property type="match status" value="1"/>
</dbReference>
<dbReference type="Proteomes" id="UP000823631">
    <property type="component" value="Unassembled WGS sequence"/>
</dbReference>
<keyword evidence="5" id="KW-0805">Transcription regulation</keyword>
<evidence type="ECO:0000256" key="4">
    <source>
        <dbReference type="ARBA" id="ARBA00022795"/>
    </source>
</evidence>
<dbReference type="EMBL" id="JADINH010000101">
    <property type="protein sequence ID" value="MBO8415669.1"/>
    <property type="molecule type" value="Genomic_DNA"/>
</dbReference>
<name>A0A9D9D9P1_9GAMM</name>
<evidence type="ECO:0000256" key="6">
    <source>
        <dbReference type="ARBA" id="ARBA00023163"/>
    </source>
</evidence>
<keyword evidence="4" id="KW-1005">Bacterial flagellum biogenesis</keyword>
<keyword evidence="10" id="KW-0969">Cilium</keyword>
<keyword evidence="3" id="KW-0678">Repressor</keyword>
<evidence type="ECO:0000256" key="5">
    <source>
        <dbReference type="ARBA" id="ARBA00023015"/>
    </source>
</evidence>
<comment type="caution">
    <text evidence="10">The sequence shown here is derived from an EMBL/GenBank/DDBJ whole genome shotgun (WGS) entry which is preliminary data.</text>
</comment>
<protein>
    <recommendedName>
        <fullName evidence="2">Negative regulator of flagellin synthesis</fullName>
    </recommendedName>
    <alternativeName>
        <fullName evidence="8">Anti-sigma-28 factor</fullName>
    </alternativeName>
</protein>
<reference evidence="10" key="2">
    <citation type="journal article" date="2021" name="PeerJ">
        <title>Extensive microbial diversity within the chicken gut microbiome revealed by metagenomics and culture.</title>
        <authorList>
            <person name="Gilroy R."/>
            <person name="Ravi A."/>
            <person name="Getino M."/>
            <person name="Pursley I."/>
            <person name="Horton D.L."/>
            <person name="Alikhan N.F."/>
            <person name="Baker D."/>
            <person name="Gharbi K."/>
            <person name="Hall N."/>
            <person name="Watson M."/>
            <person name="Adriaenssens E.M."/>
            <person name="Foster-Nyarko E."/>
            <person name="Jarju S."/>
            <person name="Secka A."/>
            <person name="Antonio M."/>
            <person name="Oren A."/>
            <person name="Chaudhuri R.R."/>
            <person name="La Ragione R."/>
            <person name="Hildebrand F."/>
            <person name="Pallen M.J."/>
        </authorList>
    </citation>
    <scope>NUCLEOTIDE SEQUENCE</scope>
    <source>
        <strain evidence="10">17213</strain>
    </source>
</reference>
<proteinExistence type="inferred from homology"/>
<dbReference type="SUPFAM" id="SSF101498">
    <property type="entry name" value="Anti-sigma factor FlgM"/>
    <property type="match status" value="1"/>
</dbReference>
<evidence type="ECO:0000256" key="8">
    <source>
        <dbReference type="ARBA" id="ARBA00030117"/>
    </source>
</evidence>
<keyword evidence="10" id="KW-0966">Cell projection</keyword>
<dbReference type="GO" id="GO:0045892">
    <property type="term" value="P:negative regulation of DNA-templated transcription"/>
    <property type="evidence" value="ECO:0007669"/>
    <property type="project" value="InterPro"/>
</dbReference>
<organism evidence="10 11">
    <name type="scientific">Candidatus Avisuccinivibrio stercorigallinarum</name>
    <dbReference type="NCBI Taxonomy" id="2840704"/>
    <lineage>
        <taxon>Bacteria</taxon>
        <taxon>Pseudomonadati</taxon>
        <taxon>Pseudomonadota</taxon>
        <taxon>Gammaproteobacteria</taxon>
        <taxon>Aeromonadales</taxon>
        <taxon>Succinivibrionaceae</taxon>
        <taxon>Succinivibrionaceae incertae sedis</taxon>
        <taxon>Candidatus Avisuccinivibrio</taxon>
    </lineage>
</organism>
<dbReference type="GO" id="GO:0044781">
    <property type="term" value="P:bacterial-type flagellum organization"/>
    <property type="evidence" value="ECO:0007669"/>
    <property type="project" value="UniProtKB-KW"/>
</dbReference>
<keyword evidence="6" id="KW-0804">Transcription</keyword>
<feature type="domain" description="Anti-sigma-28 factor FlgM C-terminal" evidence="9">
    <location>
        <begin position="42"/>
        <end position="96"/>
    </location>
</feature>
<evidence type="ECO:0000256" key="7">
    <source>
        <dbReference type="ARBA" id="ARBA00024739"/>
    </source>
</evidence>
<comment type="similarity">
    <text evidence="1">Belongs to the FlgM family.</text>
</comment>
<comment type="function">
    <text evidence="7">Responsible for the coupling of flagellin expression to flagellar assembly by preventing expression of the flagellin genes when a component of the middle class of proteins is defective. It negatively regulates flagellar genes by inhibiting the activity of FliA by directly binding to FliA.</text>
</comment>
<keyword evidence="10" id="KW-0282">Flagellum</keyword>
<accession>A0A9D9D9P1</accession>
<sequence length="106" mass="11211">MAIDMLSDFAMKSLPENASLKRSVSSNAAGADQAAAVRSETDEVSLTASAQTLARATDKAKAADGMNHEKIERLRQAVADGSYQVNYESIASKIVDAEDELSSIFG</sequence>
<dbReference type="InterPro" id="IPR035890">
    <property type="entry name" value="Anti-sigma-28_factor_FlgM_sf"/>
</dbReference>
<dbReference type="AlphaFoldDB" id="A0A9D9D9P1"/>
<dbReference type="InterPro" id="IPR007412">
    <property type="entry name" value="FlgM"/>
</dbReference>
<evidence type="ECO:0000256" key="2">
    <source>
        <dbReference type="ARBA" id="ARBA00017823"/>
    </source>
</evidence>
<evidence type="ECO:0000256" key="3">
    <source>
        <dbReference type="ARBA" id="ARBA00022491"/>
    </source>
</evidence>
<reference evidence="10" key="1">
    <citation type="submission" date="2020-10" db="EMBL/GenBank/DDBJ databases">
        <authorList>
            <person name="Gilroy R."/>
        </authorList>
    </citation>
    <scope>NUCLEOTIDE SEQUENCE</scope>
    <source>
        <strain evidence="10">17213</strain>
    </source>
</reference>
<gene>
    <name evidence="10" type="primary">flgM</name>
    <name evidence="10" type="ORF">IAB19_04730</name>
</gene>
<evidence type="ECO:0000313" key="10">
    <source>
        <dbReference type="EMBL" id="MBO8415669.1"/>
    </source>
</evidence>
<evidence type="ECO:0000256" key="1">
    <source>
        <dbReference type="ARBA" id="ARBA00005322"/>
    </source>
</evidence>
<dbReference type="InterPro" id="IPR031316">
    <property type="entry name" value="FlgM_C"/>
</dbReference>
<evidence type="ECO:0000313" key="11">
    <source>
        <dbReference type="Proteomes" id="UP000823631"/>
    </source>
</evidence>